<protein>
    <recommendedName>
        <fullName evidence="3">Haem-binding uptake Tiki superfamily ChaN domain-containing protein</fullName>
    </recommendedName>
</protein>
<organism evidence="1 2">
    <name type="scientific">Cellulophaga baltica 18</name>
    <dbReference type="NCBI Taxonomy" id="1348584"/>
    <lineage>
        <taxon>Bacteria</taxon>
        <taxon>Pseudomonadati</taxon>
        <taxon>Bacteroidota</taxon>
        <taxon>Flavobacteriia</taxon>
        <taxon>Flavobacteriales</taxon>
        <taxon>Flavobacteriaceae</taxon>
        <taxon>Cellulophaga</taxon>
    </lineage>
</organism>
<accession>A0AAU8RLS2</accession>
<dbReference type="Proteomes" id="UP000030786">
    <property type="component" value="Chromosome"/>
</dbReference>
<sequence>MNKILPLLLVLATILSCKTEKTTEIIVIGTLHKPEPNFNPEILFHILENIQPDFILEELDTSFFTSDFKHKSVSNSNERMASEKYIAKYPSTKLRPYEFEGRNEYRINTGSRPTDGLTTKLIDSLNNVDLLSETEAKIHNKYKALIEPLIIVASKSPENFNNPSTDSICAERQYYQYTMLSKITNKRNEFATRFHTKPNGEKISYRDGYQLAGDFWDLRNQTMAKNIMQISEQHQGKKIVVLCGFMHRYYILSELKKLTADKNIIIKEFYEE</sequence>
<dbReference type="GeneID" id="78061575"/>
<dbReference type="RefSeq" id="WP_039326393.1">
    <property type="nucleotide sequence ID" value="NZ_CP009976.1"/>
</dbReference>
<evidence type="ECO:0000313" key="2">
    <source>
        <dbReference type="Proteomes" id="UP000030786"/>
    </source>
</evidence>
<dbReference type="AlphaFoldDB" id="A0AAU8RLS2"/>
<reference evidence="1 2" key="1">
    <citation type="journal article" date="2014" name="Environ. Microbiol.">
        <title>Contrasting genomic patterns and infection strategies of two co-existing Bacteroidetes podovirus genera.</title>
        <authorList>
            <person name="Holmfeldt K."/>
            <person name="Howard-Varona C."/>
            <person name="Solonenko N."/>
            <person name="Sullivan M.B."/>
        </authorList>
    </citation>
    <scope>NUCLEOTIDE SEQUENCE [LARGE SCALE GENOMIC DNA]</scope>
    <source>
        <strain evidence="1 2">18</strain>
    </source>
</reference>
<dbReference type="EMBL" id="CP009976">
    <property type="protein sequence ID" value="AIZ43762.1"/>
    <property type="molecule type" value="Genomic_DNA"/>
</dbReference>
<proteinExistence type="predicted"/>
<evidence type="ECO:0000313" key="1">
    <source>
        <dbReference type="EMBL" id="AIZ43762.1"/>
    </source>
</evidence>
<dbReference type="PROSITE" id="PS51257">
    <property type="entry name" value="PROKAR_LIPOPROTEIN"/>
    <property type="match status" value="1"/>
</dbReference>
<name>A0AAU8RLS2_9FLAO</name>
<evidence type="ECO:0008006" key="3">
    <source>
        <dbReference type="Google" id="ProtNLM"/>
    </source>
</evidence>
<dbReference type="KEGG" id="cbat:M666_12575"/>
<gene>
    <name evidence="1" type="ORF">M666_12575</name>
</gene>